<evidence type="ECO:0000313" key="5">
    <source>
        <dbReference type="Proteomes" id="UP001217918"/>
    </source>
</evidence>
<dbReference type="InterPro" id="IPR018494">
    <property type="entry name" value="Oxysterol-bd_CS"/>
</dbReference>
<dbReference type="PROSITE" id="PS01013">
    <property type="entry name" value="OSBP"/>
    <property type="match status" value="1"/>
</dbReference>
<dbReference type="GO" id="GO:0032541">
    <property type="term" value="C:cortical endoplasmic reticulum"/>
    <property type="evidence" value="ECO:0007669"/>
    <property type="project" value="TreeGrafter"/>
</dbReference>
<proteinExistence type="inferred from homology"/>
<dbReference type="Gene3D" id="3.30.70.3490">
    <property type="match status" value="1"/>
</dbReference>
<dbReference type="FunFam" id="1.10.287.2720:FF:000001">
    <property type="entry name" value="Oxysterol-binding OBPalpha"/>
    <property type="match status" value="1"/>
</dbReference>
<sequence length="398" mass="45470">MPKSLGVSNVFIPVYLVLFHWPKRRGNVLMHIIQQLRPGADLSRVVLPTFILEPRSMLERITNFMCHPEMLLPIPDIDDPVQRFVSVVKFYLSGWHLRPPGVKKPLNPVLGEIYTCYWEFPDHTKGYYISEQTSHHPPKSSYFYMVPRHNIRVDGTLKPRSKFLGNSAASMMEGIAILTLTNRGKDPAKGERYVLTQPNIFVRCPELGLMADIEFKTKGWVGGTYNAIVGTIKNEHTGDALFEISGLWSEEMYIKDLKTGRRDMFFNALRSKPSPPLTRPMEEQEEGESQRLWAKTTQAIKDRNHEAATDEKTKVEDMQRDEAAKRVNDGVEWHPRLFRPVKGGPGGSEEAEEDLEWIINADIDGTCPEKQEEQILSIYPVVQAKRSPPASRKSREKS</sequence>
<comment type="caution">
    <text evidence="4">The sequence shown here is derived from an EMBL/GenBank/DDBJ whole genome shotgun (WGS) entry which is preliminary data.</text>
</comment>
<dbReference type="GO" id="GO:0032934">
    <property type="term" value="F:sterol binding"/>
    <property type="evidence" value="ECO:0007669"/>
    <property type="project" value="TreeGrafter"/>
</dbReference>
<dbReference type="Proteomes" id="UP001217918">
    <property type="component" value="Unassembled WGS sequence"/>
</dbReference>
<evidence type="ECO:0000313" key="4">
    <source>
        <dbReference type="EMBL" id="KAK2072633.1"/>
    </source>
</evidence>
<dbReference type="Pfam" id="PF01237">
    <property type="entry name" value="Oxysterol_BP"/>
    <property type="match status" value="3"/>
</dbReference>
<dbReference type="SUPFAM" id="SSF144000">
    <property type="entry name" value="Oxysterol-binding protein-like"/>
    <property type="match status" value="1"/>
</dbReference>
<dbReference type="InterPro" id="IPR000648">
    <property type="entry name" value="Oxysterol-bd"/>
</dbReference>
<evidence type="ECO:0000256" key="3">
    <source>
        <dbReference type="SAM" id="MobiDB-lite"/>
    </source>
</evidence>
<evidence type="ECO:0000256" key="2">
    <source>
        <dbReference type="RuleBase" id="RU003844"/>
    </source>
</evidence>
<accession>A0AAD9MG53</accession>
<evidence type="ECO:0008006" key="6">
    <source>
        <dbReference type="Google" id="ProtNLM"/>
    </source>
</evidence>
<gene>
    <name evidence="4" type="ORF">P8C59_006974</name>
</gene>
<dbReference type="AlphaFoldDB" id="A0AAD9MG53"/>
<keyword evidence="5" id="KW-1185">Reference proteome</keyword>
<dbReference type="GO" id="GO:0005829">
    <property type="term" value="C:cytosol"/>
    <property type="evidence" value="ECO:0007669"/>
    <property type="project" value="TreeGrafter"/>
</dbReference>
<dbReference type="Gene3D" id="2.40.160.120">
    <property type="match status" value="1"/>
</dbReference>
<dbReference type="InterPro" id="IPR037239">
    <property type="entry name" value="OSBP_sf"/>
</dbReference>
<dbReference type="EMBL" id="JAQQPM010000006">
    <property type="protein sequence ID" value="KAK2072633.1"/>
    <property type="molecule type" value="Genomic_DNA"/>
</dbReference>
<dbReference type="PANTHER" id="PTHR10972">
    <property type="entry name" value="OXYSTEROL-BINDING PROTEIN-RELATED"/>
    <property type="match status" value="1"/>
</dbReference>
<evidence type="ECO:0000256" key="1">
    <source>
        <dbReference type="ARBA" id="ARBA00008842"/>
    </source>
</evidence>
<protein>
    <recommendedName>
        <fullName evidence="6">Oxysterol-binding protein</fullName>
    </recommendedName>
</protein>
<comment type="similarity">
    <text evidence="1 2">Belongs to the OSBP family.</text>
</comment>
<dbReference type="PANTHER" id="PTHR10972:SF102">
    <property type="entry name" value="OXYSTEROL-BINDING PROTEIN"/>
    <property type="match status" value="1"/>
</dbReference>
<feature type="region of interest" description="Disordered" evidence="3">
    <location>
        <begin position="270"/>
        <end position="290"/>
    </location>
</feature>
<organism evidence="4 5">
    <name type="scientific">Phyllachora maydis</name>
    <dbReference type="NCBI Taxonomy" id="1825666"/>
    <lineage>
        <taxon>Eukaryota</taxon>
        <taxon>Fungi</taxon>
        <taxon>Dikarya</taxon>
        <taxon>Ascomycota</taxon>
        <taxon>Pezizomycotina</taxon>
        <taxon>Sordariomycetes</taxon>
        <taxon>Sordariomycetidae</taxon>
        <taxon>Phyllachorales</taxon>
        <taxon>Phyllachoraceae</taxon>
        <taxon>Phyllachora</taxon>
    </lineage>
</organism>
<name>A0AAD9MG53_9PEZI</name>
<reference evidence="4" key="1">
    <citation type="journal article" date="2023" name="Mol. Plant Microbe Interact.">
        <title>Elucidating the Obligate Nature and Biological Capacity of an Invasive Fungal Corn Pathogen.</title>
        <authorList>
            <person name="MacCready J.S."/>
            <person name="Roggenkamp E.M."/>
            <person name="Gdanetz K."/>
            <person name="Chilvers M.I."/>
        </authorList>
    </citation>
    <scope>NUCLEOTIDE SEQUENCE</scope>
    <source>
        <strain evidence="4">PM02</strain>
    </source>
</reference>
<dbReference type="GO" id="GO:0016020">
    <property type="term" value="C:membrane"/>
    <property type="evidence" value="ECO:0007669"/>
    <property type="project" value="TreeGrafter"/>
</dbReference>
<dbReference type="Gene3D" id="1.10.287.2720">
    <property type="match status" value="1"/>
</dbReference>